<proteinExistence type="predicted"/>
<dbReference type="EMBL" id="JBJHZX010000003">
    <property type="protein sequence ID" value="MFL0194634.1"/>
    <property type="molecule type" value="Genomic_DNA"/>
</dbReference>
<dbReference type="Proteomes" id="UP001623660">
    <property type="component" value="Unassembled WGS sequence"/>
</dbReference>
<organism evidence="1 2">
    <name type="scientific">Candidatus Clostridium eludens</name>
    <dbReference type="NCBI Taxonomy" id="3381663"/>
    <lineage>
        <taxon>Bacteria</taxon>
        <taxon>Bacillati</taxon>
        <taxon>Bacillota</taxon>
        <taxon>Clostridia</taxon>
        <taxon>Eubacteriales</taxon>
        <taxon>Clostridiaceae</taxon>
        <taxon>Clostridium</taxon>
    </lineage>
</organism>
<gene>
    <name evidence="1" type="ORF">ACJDU8_03470</name>
</gene>
<evidence type="ECO:0008006" key="3">
    <source>
        <dbReference type="Google" id="ProtNLM"/>
    </source>
</evidence>
<accession>A0ABW8SHH1</accession>
<name>A0ABW8SHH1_9CLOT</name>
<sequence length="179" mass="21582">MVDKEDQYKRTMDAICKEYNRRRLLVLENIKSLRKKHNCDKNRRIKSEQIALANYRKYLSVWKDLKKNCISCENYKIGKVPVKLCFVTDKYKLKTDNWHSLIEGKKSYHYFIIQYSIIENEILPSIKELSEIFQVTENTVNKYLKELYKDDVLCFFFPVDVDIDKEFLDLKKFINVAKE</sequence>
<comment type="caution">
    <text evidence="1">The sequence shown here is derived from an EMBL/GenBank/DDBJ whole genome shotgun (WGS) entry which is preliminary data.</text>
</comment>
<dbReference type="RefSeq" id="WP_406790756.1">
    <property type="nucleotide sequence ID" value="NZ_JBJHZX010000003.1"/>
</dbReference>
<reference evidence="1 2" key="1">
    <citation type="submission" date="2024-11" db="EMBL/GenBank/DDBJ databases">
        <authorList>
            <person name="Heng Y.C."/>
            <person name="Lim A.C.H."/>
            <person name="Lee J.K.Y."/>
            <person name="Kittelmann S."/>
        </authorList>
    </citation>
    <scope>NUCLEOTIDE SEQUENCE [LARGE SCALE GENOMIC DNA]</scope>
    <source>
        <strain evidence="1 2">WILCCON 0269</strain>
    </source>
</reference>
<evidence type="ECO:0000313" key="2">
    <source>
        <dbReference type="Proteomes" id="UP001623660"/>
    </source>
</evidence>
<protein>
    <recommendedName>
        <fullName evidence="3">Helix-turn-helix type 11 domain-containing protein</fullName>
    </recommendedName>
</protein>
<keyword evidence="2" id="KW-1185">Reference proteome</keyword>
<evidence type="ECO:0000313" key="1">
    <source>
        <dbReference type="EMBL" id="MFL0194634.1"/>
    </source>
</evidence>